<keyword evidence="1" id="KW-0732">Signal</keyword>
<dbReference type="EMBL" id="JAAPAO010000104">
    <property type="protein sequence ID" value="KAF4672611.1"/>
    <property type="molecule type" value="Genomic_DNA"/>
</dbReference>
<protein>
    <submittedName>
        <fullName evidence="2">Uncharacterized protein</fullName>
    </submittedName>
</protein>
<reference evidence="2 3" key="1">
    <citation type="submission" date="2020-04" db="EMBL/GenBank/DDBJ databases">
        <title>Perkinsus chesapeaki whole genome sequence.</title>
        <authorList>
            <person name="Bogema D.R."/>
        </authorList>
    </citation>
    <scope>NUCLEOTIDE SEQUENCE [LARGE SCALE GENOMIC DNA]</scope>
    <source>
        <strain evidence="2">ATCC PRA-425</strain>
    </source>
</reference>
<accession>A0A7J6MNQ6</accession>
<comment type="caution">
    <text evidence="2">The sequence shown here is derived from an EMBL/GenBank/DDBJ whole genome shotgun (WGS) entry which is preliminary data.</text>
</comment>
<dbReference type="Proteomes" id="UP000591131">
    <property type="component" value="Unassembled WGS sequence"/>
</dbReference>
<feature type="signal peptide" evidence="1">
    <location>
        <begin position="1"/>
        <end position="17"/>
    </location>
</feature>
<gene>
    <name evidence="2" type="ORF">FOL47_000299</name>
</gene>
<name>A0A7J6MNQ6_PERCH</name>
<evidence type="ECO:0000256" key="1">
    <source>
        <dbReference type="SAM" id="SignalP"/>
    </source>
</evidence>
<evidence type="ECO:0000313" key="2">
    <source>
        <dbReference type="EMBL" id="KAF4672611.1"/>
    </source>
</evidence>
<dbReference type="OrthoDB" id="433878at2759"/>
<keyword evidence="3" id="KW-1185">Reference proteome</keyword>
<sequence>MFFFSTTLYLVVLISHAEYPDGVFKGEVSDPYLFIDITFHEDVPTSWVFIEVKCSRNTTHPPNSIFDIEDSGGSPKKFEITGDTDDYDKMIFDLNVLCNRNYQSGDFAQFTEVTPNKTYNVKVKDSQVAVTKTTQM</sequence>
<proteinExistence type="predicted"/>
<dbReference type="AlphaFoldDB" id="A0A7J6MNQ6"/>
<evidence type="ECO:0000313" key="3">
    <source>
        <dbReference type="Proteomes" id="UP000591131"/>
    </source>
</evidence>
<feature type="chain" id="PRO_5029472702" evidence="1">
    <location>
        <begin position="18"/>
        <end position="136"/>
    </location>
</feature>
<organism evidence="2 3">
    <name type="scientific">Perkinsus chesapeaki</name>
    <name type="common">Clam parasite</name>
    <name type="synonym">Perkinsus andrewsi</name>
    <dbReference type="NCBI Taxonomy" id="330153"/>
    <lineage>
        <taxon>Eukaryota</taxon>
        <taxon>Sar</taxon>
        <taxon>Alveolata</taxon>
        <taxon>Perkinsozoa</taxon>
        <taxon>Perkinsea</taxon>
        <taxon>Perkinsida</taxon>
        <taxon>Perkinsidae</taxon>
        <taxon>Perkinsus</taxon>
    </lineage>
</organism>